<evidence type="ECO:0000313" key="2">
    <source>
        <dbReference type="EMBL" id="KAK1130792.1"/>
    </source>
</evidence>
<comment type="caution">
    <text evidence="2">The sequence shown here is derived from an EMBL/GenBank/DDBJ whole genome shotgun (WGS) entry which is preliminary data.</text>
</comment>
<feature type="compositionally biased region" description="Basic and acidic residues" evidence="1">
    <location>
        <begin position="21"/>
        <end position="32"/>
    </location>
</feature>
<feature type="region of interest" description="Disordered" evidence="1">
    <location>
        <begin position="21"/>
        <end position="84"/>
    </location>
</feature>
<feature type="non-terminal residue" evidence="2">
    <location>
        <position position="1"/>
    </location>
</feature>
<organism evidence="2 3">
    <name type="scientific">Melipona bicolor</name>
    <dbReference type="NCBI Taxonomy" id="60889"/>
    <lineage>
        <taxon>Eukaryota</taxon>
        <taxon>Metazoa</taxon>
        <taxon>Ecdysozoa</taxon>
        <taxon>Arthropoda</taxon>
        <taxon>Hexapoda</taxon>
        <taxon>Insecta</taxon>
        <taxon>Pterygota</taxon>
        <taxon>Neoptera</taxon>
        <taxon>Endopterygota</taxon>
        <taxon>Hymenoptera</taxon>
        <taxon>Apocrita</taxon>
        <taxon>Aculeata</taxon>
        <taxon>Apoidea</taxon>
        <taxon>Anthophila</taxon>
        <taxon>Apidae</taxon>
        <taxon>Melipona</taxon>
    </lineage>
</organism>
<gene>
    <name evidence="2" type="ORF">K0M31_018901</name>
</gene>
<keyword evidence="3" id="KW-1185">Reference proteome</keyword>
<feature type="non-terminal residue" evidence="2">
    <location>
        <position position="84"/>
    </location>
</feature>
<dbReference type="Proteomes" id="UP001177670">
    <property type="component" value="Unassembled WGS sequence"/>
</dbReference>
<dbReference type="AlphaFoldDB" id="A0AA40KSD1"/>
<reference evidence="2" key="1">
    <citation type="submission" date="2021-10" db="EMBL/GenBank/DDBJ databases">
        <title>Melipona bicolor Genome sequencing and assembly.</title>
        <authorList>
            <person name="Araujo N.S."/>
            <person name="Arias M.C."/>
        </authorList>
    </citation>
    <scope>NUCLEOTIDE SEQUENCE</scope>
    <source>
        <strain evidence="2">USP_2M_L1-L4_2017</strain>
        <tissue evidence="2">Whole body</tissue>
    </source>
</reference>
<feature type="compositionally biased region" description="Polar residues" evidence="1">
    <location>
        <begin position="50"/>
        <end position="63"/>
    </location>
</feature>
<proteinExistence type="predicted"/>
<evidence type="ECO:0000256" key="1">
    <source>
        <dbReference type="SAM" id="MobiDB-lite"/>
    </source>
</evidence>
<name>A0AA40KSD1_9HYME</name>
<sequence length="84" mass="9328">NGALTSSEIILMRFECPLSREESIPESKREASYARNYSSENYPPCAGTRIQPQLQVTNASAHSENPFAPEGRARAHIESVGQRH</sequence>
<accession>A0AA40KSD1</accession>
<dbReference type="EMBL" id="JAHYIQ010000007">
    <property type="protein sequence ID" value="KAK1130792.1"/>
    <property type="molecule type" value="Genomic_DNA"/>
</dbReference>
<evidence type="ECO:0000313" key="3">
    <source>
        <dbReference type="Proteomes" id="UP001177670"/>
    </source>
</evidence>
<protein>
    <submittedName>
        <fullName evidence="2">Uncharacterized protein</fullName>
    </submittedName>
</protein>